<dbReference type="GeneID" id="36323997"/>
<feature type="compositionally biased region" description="Polar residues" evidence="2">
    <location>
        <begin position="565"/>
        <end position="594"/>
    </location>
</feature>
<dbReference type="STRING" id="670580.A0A1X6N0M1"/>
<feature type="region of interest" description="Disordered" evidence="2">
    <location>
        <begin position="866"/>
        <end position="903"/>
    </location>
</feature>
<organism evidence="3 4">
    <name type="scientific">Postia placenta MAD-698-R-SB12</name>
    <dbReference type="NCBI Taxonomy" id="670580"/>
    <lineage>
        <taxon>Eukaryota</taxon>
        <taxon>Fungi</taxon>
        <taxon>Dikarya</taxon>
        <taxon>Basidiomycota</taxon>
        <taxon>Agaricomycotina</taxon>
        <taxon>Agaricomycetes</taxon>
        <taxon>Polyporales</taxon>
        <taxon>Adustoporiaceae</taxon>
        <taxon>Rhodonia</taxon>
    </lineage>
</organism>
<reference evidence="3 4" key="1">
    <citation type="submission" date="2017-04" db="EMBL/GenBank/DDBJ databases">
        <title>Genome Sequence of the Model Brown-Rot Fungus Postia placenta SB12.</title>
        <authorList>
            <consortium name="DOE Joint Genome Institute"/>
            <person name="Gaskell J."/>
            <person name="Kersten P."/>
            <person name="Larrondo L.F."/>
            <person name="Canessa P."/>
            <person name="Martinez D."/>
            <person name="Hibbett D."/>
            <person name="Schmoll M."/>
            <person name="Kubicek C.P."/>
            <person name="Martinez A.T."/>
            <person name="Yadav J."/>
            <person name="Master E."/>
            <person name="Magnuson J.K."/>
            <person name="James T."/>
            <person name="Yaver D."/>
            <person name="Berka R."/>
            <person name="Labutti K."/>
            <person name="Lipzen A."/>
            <person name="Aerts A."/>
            <person name="Barry K."/>
            <person name="Henrissat B."/>
            <person name="Blanchette R."/>
            <person name="Grigoriev I."/>
            <person name="Cullen D."/>
        </authorList>
    </citation>
    <scope>NUCLEOTIDE SEQUENCE [LARGE SCALE GENOMIC DNA]</scope>
    <source>
        <strain evidence="3 4">MAD-698-R-SB12</strain>
    </source>
</reference>
<accession>A0A1X6N0M1</accession>
<dbReference type="OrthoDB" id="6105938at2759"/>
<name>A0A1X6N0M1_9APHY</name>
<feature type="compositionally biased region" description="Polar residues" evidence="2">
    <location>
        <begin position="705"/>
        <end position="724"/>
    </location>
</feature>
<evidence type="ECO:0000313" key="4">
    <source>
        <dbReference type="Proteomes" id="UP000194127"/>
    </source>
</evidence>
<evidence type="ECO:0000256" key="2">
    <source>
        <dbReference type="SAM" id="MobiDB-lite"/>
    </source>
</evidence>
<proteinExistence type="predicted"/>
<keyword evidence="4" id="KW-1185">Reference proteome</keyword>
<sequence length="903" mass="97990">MSGQQCLPYLGPEDVMAPRVVMVAPRLHLAQQTIAQFDLLLLTLGFWTPQVTQLHADRPPNVYVRCLSGRIQLVFAFPYATCHCLRTCILLAAFRREKIRKLHIDRFTSNGDQESAGDTEENELLQRLVLLFGEHTPDDNVESVVGEAHDWLSTREDNLSAHRALRSAVAALQRHKELQQESREAKEAIDSLLQKHRRQMRAKEQELHTTRTIEDNLVKRMSEMEHELQASLQEAEAELAQLRGHQEVQYDTSSSLKQPDSASPGSSRYQDAPNPLPQPPQPITPERLASFSRSYAPASAEPSSSAASTTTHNSGRVSFDQVRASATSLTESSSEHREDLRRDKTLKAPLLIPGAPPTQKVIPPRPPKEQDRSREERGLPRSISSGSVNTVPPPSLSGSHAGTSGSSIIQTTYGYQYGFIPGQGHVWYQVPWPPATGPSTSAVAYAGSGNANAQPSASNDSLSRHAPNTTSATQNPLAREGARTDSRSASTRSGHAQNGASPNGVQSAGPSQPPPGNSNTSTLSNASLSHMTLLSAPQSARSGSHDQRSASQRDILSILNMPMEPQQSESSPAPTWGTVHSSQIPSRTSANSSLGDLGLFGLPPMDISAEDDEPPEEEGSSSSEDEVLDEDNLMTPRRRPLTHGRSVVSEEPRAIQPTPGLMLHVYAAPPRQVISGPQELQIVSQSLMQYASQQQREPHAHNHSARTTPGPNTEYVGTSDTIFGSRTGIPLYSSRPQSRRGEEDRPQRGPVLPSRTHSDSYGLYDRGSISDSEHVYPRHSGHRRHSSMSAQAGPFAAPPQTSALRQHSAASRAISDRAAQTVRFQSPVEAPSRERRHRDAHRHVTPASAIDENGFVPALGQSSLLLSFSSGPASTSSAVNGRAPRPGSRSDGLFGLLGSRGRR</sequence>
<feature type="compositionally biased region" description="Low complexity" evidence="2">
    <location>
        <begin position="866"/>
        <end position="877"/>
    </location>
</feature>
<feature type="compositionally biased region" description="Basic residues" evidence="2">
    <location>
        <begin position="777"/>
        <end position="786"/>
    </location>
</feature>
<feature type="compositionally biased region" description="Polar residues" evidence="2">
    <location>
        <begin position="494"/>
        <end position="510"/>
    </location>
</feature>
<feature type="compositionally biased region" description="Low complexity" evidence="2">
    <location>
        <begin position="292"/>
        <end position="308"/>
    </location>
</feature>
<dbReference type="AlphaFoldDB" id="A0A1X6N0M1"/>
<feature type="compositionally biased region" description="Basic and acidic residues" evidence="2">
    <location>
        <begin position="333"/>
        <end position="346"/>
    </location>
</feature>
<feature type="compositionally biased region" description="Acidic residues" evidence="2">
    <location>
        <begin position="608"/>
        <end position="632"/>
    </location>
</feature>
<keyword evidence="1" id="KW-0175">Coiled coil</keyword>
<feature type="compositionally biased region" description="Polar residues" evidence="2">
    <location>
        <begin position="449"/>
        <end position="476"/>
    </location>
</feature>
<feature type="compositionally biased region" description="Pro residues" evidence="2">
    <location>
        <begin position="274"/>
        <end position="283"/>
    </location>
</feature>
<feature type="compositionally biased region" description="Polar residues" evidence="2">
    <location>
        <begin position="382"/>
        <end position="404"/>
    </location>
</feature>
<gene>
    <name evidence="3" type="ORF">POSPLADRAFT_1046498</name>
</gene>
<dbReference type="Proteomes" id="UP000194127">
    <property type="component" value="Unassembled WGS sequence"/>
</dbReference>
<evidence type="ECO:0000256" key="1">
    <source>
        <dbReference type="SAM" id="Coils"/>
    </source>
</evidence>
<feature type="compositionally biased region" description="Basic and acidic residues" evidence="2">
    <location>
        <begin position="366"/>
        <end position="379"/>
    </location>
</feature>
<feature type="compositionally biased region" description="Low complexity" evidence="2">
    <location>
        <begin position="887"/>
        <end position="903"/>
    </location>
</feature>
<feature type="compositionally biased region" description="Polar residues" evidence="2">
    <location>
        <begin position="249"/>
        <end position="269"/>
    </location>
</feature>
<feature type="region of interest" description="Disordered" evidence="2">
    <location>
        <begin position="446"/>
        <end position="524"/>
    </location>
</feature>
<feature type="compositionally biased region" description="Low complexity" evidence="2">
    <location>
        <begin position="808"/>
        <end position="819"/>
    </location>
</feature>
<feature type="compositionally biased region" description="Basic residues" evidence="2">
    <location>
        <begin position="834"/>
        <end position="844"/>
    </location>
</feature>
<dbReference type="EMBL" id="KZ110597">
    <property type="protein sequence ID" value="OSX62030.1"/>
    <property type="molecule type" value="Genomic_DNA"/>
</dbReference>
<feature type="region of interest" description="Disordered" evidence="2">
    <location>
        <begin position="564"/>
        <end position="655"/>
    </location>
</feature>
<evidence type="ECO:0000313" key="3">
    <source>
        <dbReference type="EMBL" id="OSX62030.1"/>
    </source>
</evidence>
<protein>
    <submittedName>
        <fullName evidence="3">Uncharacterized protein</fullName>
    </submittedName>
</protein>
<feature type="region of interest" description="Disordered" evidence="2">
    <location>
        <begin position="691"/>
        <end position="849"/>
    </location>
</feature>
<feature type="region of interest" description="Disordered" evidence="2">
    <location>
        <begin position="247"/>
        <end position="404"/>
    </location>
</feature>
<dbReference type="RefSeq" id="XP_024338824.1">
    <property type="nucleotide sequence ID" value="XM_024479047.1"/>
</dbReference>
<feature type="coiled-coil region" evidence="1">
    <location>
        <begin position="168"/>
        <end position="245"/>
    </location>
</feature>